<keyword evidence="2" id="KW-1185">Reference proteome</keyword>
<evidence type="ECO:0008006" key="3">
    <source>
        <dbReference type="Google" id="ProtNLM"/>
    </source>
</evidence>
<proteinExistence type="predicted"/>
<organism evidence="1 2">
    <name type="scientific">Arsukibacterium ikkense</name>
    <dbReference type="NCBI Taxonomy" id="336831"/>
    <lineage>
        <taxon>Bacteria</taxon>
        <taxon>Pseudomonadati</taxon>
        <taxon>Pseudomonadota</taxon>
        <taxon>Gammaproteobacteria</taxon>
        <taxon>Chromatiales</taxon>
        <taxon>Chromatiaceae</taxon>
        <taxon>Arsukibacterium</taxon>
    </lineage>
</organism>
<dbReference type="OrthoDB" id="5770252at2"/>
<evidence type="ECO:0000313" key="1">
    <source>
        <dbReference type="EMBL" id="KKO44813.1"/>
    </source>
</evidence>
<protein>
    <recommendedName>
        <fullName evidence="3">Orphan protein</fullName>
    </recommendedName>
</protein>
<name>A0A0M2V6N0_9GAMM</name>
<dbReference type="RefSeq" id="WP_046558200.1">
    <property type="nucleotide sequence ID" value="NZ_LAHO01000013.1"/>
</dbReference>
<dbReference type="AlphaFoldDB" id="A0A0M2V6N0"/>
<dbReference type="STRING" id="336831.WG68_13295"/>
<dbReference type="EMBL" id="LAHO01000013">
    <property type="protein sequence ID" value="KKO44813.1"/>
    <property type="molecule type" value="Genomic_DNA"/>
</dbReference>
<dbReference type="Proteomes" id="UP000034228">
    <property type="component" value="Unassembled WGS sequence"/>
</dbReference>
<accession>A0A0M2V6N0</accession>
<reference evidence="1 2" key="1">
    <citation type="submission" date="2015-03" db="EMBL/GenBank/DDBJ databases">
        <title>Draft genome sequences of two protease-producing strains of Arsukibacterium isolated from two cold and alkaline environments.</title>
        <authorList>
            <person name="Lylloff J.E."/>
            <person name="Skov L.B."/>
            <person name="Jepsen M."/>
            <person name="Hallin P.F."/>
            <person name="Sorensen S.J."/>
            <person name="Stougaard P."/>
            <person name="Glaring M.A."/>
        </authorList>
    </citation>
    <scope>NUCLEOTIDE SEQUENCE [LARGE SCALE GENOMIC DNA]</scope>
    <source>
        <strain evidence="1 2">GCM72</strain>
    </source>
</reference>
<dbReference type="PATRIC" id="fig|336831.14.peg.3425"/>
<evidence type="ECO:0000313" key="2">
    <source>
        <dbReference type="Proteomes" id="UP000034228"/>
    </source>
</evidence>
<comment type="caution">
    <text evidence="1">The sequence shown here is derived from an EMBL/GenBank/DDBJ whole genome shotgun (WGS) entry which is preliminary data.</text>
</comment>
<gene>
    <name evidence="1" type="ORF">WG68_13295</name>
</gene>
<sequence length="102" mass="11393">MKKLSKVQLKQQAAVLSAVTALEQQALAEVPGVVQCWFSLEYEAFPGSLLVRLQFAEQAALDAAQPQLLLWQKRLSGLLLKKGFVLKDMRKHLVFTLNSPDD</sequence>